<dbReference type="CDD" id="cd10917">
    <property type="entry name" value="CE4_NodB_like_6s_7s"/>
    <property type="match status" value="1"/>
</dbReference>
<dbReference type="InterPro" id="IPR050248">
    <property type="entry name" value="Polysacc_deacetylase_ArnD"/>
</dbReference>
<evidence type="ECO:0000313" key="3">
    <source>
        <dbReference type="EMBL" id="MDR6301667.1"/>
    </source>
</evidence>
<dbReference type="InterPro" id="IPR011330">
    <property type="entry name" value="Glyco_hydro/deAcase_b/a-brl"/>
</dbReference>
<comment type="caution">
    <text evidence="3">The sequence shown here is derived from an EMBL/GenBank/DDBJ whole genome shotgun (WGS) entry which is preliminary data.</text>
</comment>
<evidence type="ECO:0000259" key="2">
    <source>
        <dbReference type="PROSITE" id="PS51677"/>
    </source>
</evidence>
<dbReference type="EMBL" id="JAVDQA010000007">
    <property type="protein sequence ID" value="MDR6301667.1"/>
    <property type="molecule type" value="Genomic_DNA"/>
</dbReference>
<feature type="transmembrane region" description="Helical" evidence="1">
    <location>
        <begin position="7"/>
        <end position="30"/>
    </location>
</feature>
<keyword evidence="1" id="KW-1133">Transmembrane helix</keyword>
<proteinExistence type="predicted"/>
<dbReference type="PROSITE" id="PS51677">
    <property type="entry name" value="NODB"/>
    <property type="match status" value="1"/>
</dbReference>
<dbReference type="Gene3D" id="3.20.20.370">
    <property type="entry name" value="Glycoside hydrolase/deacetylase"/>
    <property type="match status" value="1"/>
</dbReference>
<keyword evidence="4" id="KW-1185">Reference proteome</keyword>
<evidence type="ECO:0000313" key="4">
    <source>
        <dbReference type="Proteomes" id="UP001257659"/>
    </source>
</evidence>
<keyword evidence="1" id="KW-0812">Transmembrane</keyword>
<protein>
    <submittedName>
        <fullName evidence="3">Peptidoglycan/xylan/chitin deacetylase (PgdA/CDA1 family)</fullName>
    </submittedName>
</protein>
<name>A0ABU1KB17_9FLAO</name>
<dbReference type="PANTHER" id="PTHR10587">
    <property type="entry name" value="GLYCOSYL TRANSFERASE-RELATED"/>
    <property type="match status" value="1"/>
</dbReference>
<organism evidence="3 4">
    <name type="scientific">Mesonia maritima</name>
    <dbReference type="NCBI Taxonomy" id="1793873"/>
    <lineage>
        <taxon>Bacteria</taxon>
        <taxon>Pseudomonadati</taxon>
        <taxon>Bacteroidota</taxon>
        <taxon>Flavobacteriia</taxon>
        <taxon>Flavobacteriales</taxon>
        <taxon>Flavobacteriaceae</taxon>
        <taxon>Mesonia</taxon>
    </lineage>
</organism>
<evidence type="ECO:0000256" key="1">
    <source>
        <dbReference type="SAM" id="Phobius"/>
    </source>
</evidence>
<reference evidence="3 4" key="1">
    <citation type="submission" date="2023-07" db="EMBL/GenBank/DDBJ databases">
        <title>Genomic Encyclopedia of Type Strains, Phase IV (KMG-IV): sequencing the most valuable type-strain genomes for metagenomic binning, comparative biology and taxonomic classification.</title>
        <authorList>
            <person name="Goeker M."/>
        </authorList>
    </citation>
    <scope>NUCLEOTIDE SEQUENCE [LARGE SCALE GENOMIC DNA]</scope>
    <source>
        <strain evidence="3 4">DSM 102814</strain>
    </source>
</reference>
<keyword evidence="1" id="KW-0472">Membrane</keyword>
<feature type="domain" description="NodB homology" evidence="2">
    <location>
        <begin position="68"/>
        <end position="245"/>
    </location>
</feature>
<dbReference type="Pfam" id="PF01522">
    <property type="entry name" value="Polysacc_deac_1"/>
    <property type="match status" value="1"/>
</dbReference>
<accession>A0ABU1KB17</accession>
<sequence>MLKFKVVNSFFLLLLAGNIYLIVLFSWPIFTPLLLLLFWFLITLIGATNVRLNYFFKALHLKKNHPKNEIALTFDDGPAPQTLEILNILKKYNAKATFFCIGHKIDENPEIFRRIIAEGHTVGNHSYSHAKNIGFFSSKYIQRELESCNQAAKSIAKINMKLFRMPFGICNPNIKKALRKTELQPVGWSIRSFDALFSSPDFIFKNIQKKIRPGDVILLHDTQQHTPEILERLLILLQEKSLQSVTVNHLFKISAYA</sequence>
<gene>
    <name evidence="3" type="ORF">GGR31_002337</name>
</gene>
<feature type="transmembrane region" description="Helical" evidence="1">
    <location>
        <begin position="36"/>
        <end position="56"/>
    </location>
</feature>
<dbReference type="InterPro" id="IPR002509">
    <property type="entry name" value="NODB_dom"/>
</dbReference>
<dbReference type="SUPFAM" id="SSF88713">
    <property type="entry name" value="Glycoside hydrolase/deacetylase"/>
    <property type="match status" value="1"/>
</dbReference>
<dbReference type="Proteomes" id="UP001257659">
    <property type="component" value="Unassembled WGS sequence"/>
</dbReference>
<dbReference type="RefSeq" id="WP_309729286.1">
    <property type="nucleotide sequence ID" value="NZ_JAVDQA010000007.1"/>
</dbReference>